<organism evidence="2 3">
    <name type="scientific">Amycolatopsis pithecellobii</name>
    <dbReference type="NCBI Taxonomy" id="664692"/>
    <lineage>
        <taxon>Bacteria</taxon>
        <taxon>Bacillati</taxon>
        <taxon>Actinomycetota</taxon>
        <taxon>Actinomycetes</taxon>
        <taxon>Pseudonocardiales</taxon>
        <taxon>Pseudonocardiaceae</taxon>
        <taxon>Amycolatopsis</taxon>
    </lineage>
</organism>
<gene>
    <name evidence="2" type="ORF">GKO32_32415</name>
</gene>
<comment type="caution">
    <text evidence="2">The sequence shown here is derived from an EMBL/GenBank/DDBJ whole genome shotgun (WGS) entry which is preliminary data.</text>
</comment>
<dbReference type="Pfam" id="PF11361">
    <property type="entry name" value="DUF3159"/>
    <property type="match status" value="1"/>
</dbReference>
<dbReference type="InterPro" id="IPR016566">
    <property type="entry name" value="UCP010219"/>
</dbReference>
<dbReference type="AlphaFoldDB" id="A0A6N7ZA95"/>
<feature type="transmembrane region" description="Helical" evidence="1">
    <location>
        <begin position="202"/>
        <end position="222"/>
    </location>
</feature>
<proteinExistence type="predicted"/>
<evidence type="ECO:0000313" key="2">
    <source>
        <dbReference type="EMBL" id="MTD58647.1"/>
    </source>
</evidence>
<dbReference type="EMBL" id="WMBA01000073">
    <property type="protein sequence ID" value="MTD58647.1"/>
    <property type="molecule type" value="Genomic_DNA"/>
</dbReference>
<protein>
    <submittedName>
        <fullName evidence="2">DUF3159 domain-containing protein</fullName>
    </submittedName>
</protein>
<evidence type="ECO:0000256" key="1">
    <source>
        <dbReference type="SAM" id="Phobius"/>
    </source>
</evidence>
<evidence type="ECO:0000313" key="3">
    <source>
        <dbReference type="Proteomes" id="UP000440096"/>
    </source>
</evidence>
<dbReference type="OrthoDB" id="5244221at2"/>
<feature type="transmembrane region" description="Helical" evidence="1">
    <location>
        <begin position="96"/>
        <end position="116"/>
    </location>
</feature>
<feature type="transmembrane region" description="Helical" evidence="1">
    <location>
        <begin position="234"/>
        <end position="254"/>
    </location>
</feature>
<feature type="transmembrane region" description="Helical" evidence="1">
    <location>
        <begin position="160"/>
        <end position="181"/>
    </location>
</feature>
<keyword evidence="1" id="KW-0812">Transmembrane</keyword>
<keyword evidence="3" id="KW-1185">Reference proteome</keyword>
<keyword evidence="1" id="KW-1133">Transmembrane helix</keyword>
<feature type="transmembrane region" description="Helical" evidence="1">
    <location>
        <begin position="123"/>
        <end position="140"/>
    </location>
</feature>
<reference evidence="2 3" key="1">
    <citation type="submission" date="2019-11" db="EMBL/GenBank/DDBJ databases">
        <title>Draft genome of Amycolatopsis RM579.</title>
        <authorList>
            <person name="Duangmal K."/>
            <person name="Mingma R."/>
        </authorList>
    </citation>
    <scope>NUCLEOTIDE SEQUENCE [LARGE SCALE GENOMIC DNA]</scope>
    <source>
        <strain evidence="2 3">RM579</strain>
    </source>
</reference>
<accession>A0A6N7ZA95</accession>
<name>A0A6N7ZA95_9PSEU</name>
<dbReference type="Proteomes" id="UP000440096">
    <property type="component" value="Unassembled WGS sequence"/>
</dbReference>
<sequence length="272" mass="29529">MPRCSRTTPPPVRSEVIVSYLVGHPHLFITAPIPAVWARSPTSFPRTAKIRQHVRVTSPPRRESLASVLGGRKGAVDASLPPLAFVLGWLIGANSIAWGSVAAIATAVAVGVFRIIRGDRARVVVVSLAAVIVAALVALHTGRAQDFFLIQLLSNVASALLWAASVAVRWPLLGVVVGLVLGQKTRWRKDPALLRAYSWASLMWSCQYLVRVAVYLPLWWAGQLVALGVARTVLTWPLQVLTIAVSGWVLYRVLPDDHPGLRLKPEPAAQEH</sequence>
<keyword evidence="1" id="KW-0472">Membrane</keyword>